<dbReference type="CDD" id="cd00448">
    <property type="entry name" value="YjgF_YER057c_UK114_family"/>
    <property type="match status" value="1"/>
</dbReference>
<evidence type="ECO:0000256" key="1">
    <source>
        <dbReference type="ARBA" id="ARBA00010552"/>
    </source>
</evidence>
<dbReference type="PROSITE" id="PS01094">
    <property type="entry name" value="UPF0076"/>
    <property type="match status" value="1"/>
</dbReference>
<dbReference type="GO" id="GO:0019239">
    <property type="term" value="F:deaminase activity"/>
    <property type="evidence" value="ECO:0007669"/>
    <property type="project" value="TreeGrafter"/>
</dbReference>
<dbReference type="FunFam" id="3.30.1330.40:FF:000001">
    <property type="entry name" value="L-PSP family endoribonuclease"/>
    <property type="match status" value="1"/>
</dbReference>
<dbReference type="SUPFAM" id="SSF55298">
    <property type="entry name" value="YjgF-like"/>
    <property type="match status" value="1"/>
</dbReference>
<protein>
    <submittedName>
        <fullName evidence="2">Endoribonuclease L-PSP</fullName>
    </submittedName>
</protein>
<organism evidence="2 3">
    <name type="scientific">Clostridium carboxidivorans P7</name>
    <dbReference type="NCBI Taxonomy" id="536227"/>
    <lineage>
        <taxon>Bacteria</taxon>
        <taxon>Bacillati</taxon>
        <taxon>Bacillota</taxon>
        <taxon>Clostridia</taxon>
        <taxon>Eubacteriales</taxon>
        <taxon>Clostridiaceae</taxon>
        <taxon>Clostridium</taxon>
    </lineage>
</organism>
<comment type="caution">
    <text evidence="2">The sequence shown here is derived from an EMBL/GenBank/DDBJ whole genome shotgun (WGS) entry which is preliminary data.</text>
</comment>
<name>C6PX50_9CLOT</name>
<comment type="similarity">
    <text evidence="1">Belongs to the RutC family.</text>
</comment>
<dbReference type="STRING" id="536227.Ccar_18545"/>
<dbReference type="InterPro" id="IPR006056">
    <property type="entry name" value="RidA"/>
</dbReference>
<evidence type="ECO:0000313" key="2">
    <source>
        <dbReference type="EMBL" id="EET86167.1"/>
    </source>
</evidence>
<dbReference type="GO" id="GO:0005829">
    <property type="term" value="C:cytosol"/>
    <property type="evidence" value="ECO:0007669"/>
    <property type="project" value="TreeGrafter"/>
</dbReference>
<keyword evidence="3" id="KW-1185">Reference proteome</keyword>
<dbReference type="PANTHER" id="PTHR11803:SF39">
    <property type="entry name" value="2-IMINOBUTANOATE_2-IMINOPROPANOATE DEAMINASE"/>
    <property type="match status" value="1"/>
</dbReference>
<dbReference type="NCBIfam" id="TIGR00004">
    <property type="entry name" value="Rid family detoxifying hydrolase"/>
    <property type="match status" value="1"/>
</dbReference>
<dbReference type="PATRIC" id="fig|536227.13.peg.3882"/>
<dbReference type="RefSeq" id="WP_007062252.1">
    <property type="nucleotide sequence ID" value="NZ_ACVI01000062.1"/>
</dbReference>
<dbReference type="KEGG" id="cck:Ccar_18545"/>
<dbReference type="AlphaFoldDB" id="C6PX50"/>
<accession>C6PX50</accession>
<reference evidence="2 3" key="1">
    <citation type="submission" date="2009-06" db="EMBL/GenBank/DDBJ databases">
        <title>The draft genome of Clostridium carboxidivorans P7.</title>
        <authorList>
            <consortium name="US DOE Joint Genome Institute (JGI-PGF)"/>
            <person name="Lucas S."/>
            <person name="Copeland A."/>
            <person name="Lapidus A."/>
            <person name="Glavina del Rio T."/>
            <person name="Tice H."/>
            <person name="Bruce D."/>
            <person name="Goodwin L."/>
            <person name="Pitluck S."/>
            <person name="Larimer F."/>
            <person name="Land M.L."/>
            <person name="Hauser L."/>
            <person name="Hemme C.L."/>
        </authorList>
    </citation>
    <scope>NUCLEOTIDE SEQUENCE [LARGE SCALE GENOMIC DNA]</scope>
    <source>
        <strain evidence="2 3">P7</strain>
    </source>
</reference>
<proteinExistence type="inferred from homology"/>
<dbReference type="eggNOG" id="COG0251">
    <property type="taxonomic scope" value="Bacteria"/>
</dbReference>
<dbReference type="InterPro" id="IPR006175">
    <property type="entry name" value="YjgF/YER057c/UK114"/>
</dbReference>
<gene>
    <name evidence="2" type="ORF">CcarbDRAFT_3367</name>
</gene>
<dbReference type="Gene3D" id="3.30.1330.40">
    <property type="entry name" value="RutC-like"/>
    <property type="match status" value="1"/>
</dbReference>
<dbReference type="EMBL" id="ACVI01000062">
    <property type="protein sequence ID" value="EET86167.1"/>
    <property type="molecule type" value="Genomic_DNA"/>
</dbReference>
<sequence length="125" mass="13628">MKKIINTKNAPAAIGPYVQGYETEDLVITSGQLGINIKTGKLAEGIEAQTKASMKNVGEILKEAGLSYNNIIKTTIFVQDLSDFAVVNETYSKYFQGQYPARSCIQVAKLPLNGLVEIECIALKK</sequence>
<dbReference type="Pfam" id="PF01042">
    <property type="entry name" value="Ribonuc_L-PSP"/>
    <property type="match status" value="1"/>
</dbReference>
<dbReference type="OrthoDB" id="9803101at2"/>
<dbReference type="InterPro" id="IPR019897">
    <property type="entry name" value="RidA_CS"/>
</dbReference>
<dbReference type="PANTHER" id="PTHR11803">
    <property type="entry name" value="2-IMINOBUTANOATE/2-IMINOPROPANOATE DEAMINASE RIDA"/>
    <property type="match status" value="1"/>
</dbReference>
<dbReference type="Proteomes" id="UP000004198">
    <property type="component" value="Unassembled WGS sequence"/>
</dbReference>
<dbReference type="InterPro" id="IPR035959">
    <property type="entry name" value="RutC-like_sf"/>
</dbReference>
<evidence type="ECO:0000313" key="3">
    <source>
        <dbReference type="Proteomes" id="UP000004198"/>
    </source>
</evidence>